<evidence type="ECO:0000313" key="4">
    <source>
        <dbReference type="Proteomes" id="UP001596098"/>
    </source>
</evidence>
<feature type="region of interest" description="Disordered" evidence="1">
    <location>
        <begin position="105"/>
        <end position="124"/>
    </location>
</feature>
<dbReference type="Gene3D" id="1.10.1760.20">
    <property type="match status" value="1"/>
</dbReference>
<reference evidence="4" key="1">
    <citation type="journal article" date="2019" name="Int. J. Syst. Evol. Microbiol.">
        <title>The Global Catalogue of Microorganisms (GCM) 10K type strain sequencing project: providing services to taxonomists for standard genome sequencing and annotation.</title>
        <authorList>
            <consortium name="The Broad Institute Genomics Platform"/>
            <consortium name="The Broad Institute Genome Sequencing Center for Infectious Disease"/>
            <person name="Wu L."/>
            <person name="Ma J."/>
        </authorList>
    </citation>
    <scope>NUCLEOTIDE SEQUENCE [LARGE SCALE GENOMIC DNA]</scope>
    <source>
        <strain evidence="4">DFY28</strain>
    </source>
</reference>
<organism evidence="3 4">
    <name type="scientific">Nocardioides yefusunii</name>
    <dbReference type="NCBI Taxonomy" id="2500546"/>
    <lineage>
        <taxon>Bacteria</taxon>
        <taxon>Bacillati</taxon>
        <taxon>Actinomycetota</taxon>
        <taxon>Actinomycetes</taxon>
        <taxon>Propionibacteriales</taxon>
        <taxon>Nocardioidaceae</taxon>
        <taxon>Nocardioides</taxon>
    </lineage>
</organism>
<evidence type="ECO:0000256" key="2">
    <source>
        <dbReference type="SAM" id="Phobius"/>
    </source>
</evidence>
<feature type="transmembrane region" description="Helical" evidence="2">
    <location>
        <begin position="143"/>
        <end position="161"/>
    </location>
</feature>
<gene>
    <name evidence="3" type="ORF">ACFPWU_03880</name>
</gene>
<keyword evidence="2" id="KW-1133">Transmembrane helix</keyword>
<feature type="transmembrane region" description="Helical" evidence="2">
    <location>
        <begin position="234"/>
        <end position="257"/>
    </location>
</feature>
<keyword evidence="2" id="KW-0812">Transmembrane</keyword>
<evidence type="ECO:0000256" key="1">
    <source>
        <dbReference type="SAM" id="MobiDB-lite"/>
    </source>
</evidence>
<keyword evidence="4" id="KW-1185">Reference proteome</keyword>
<evidence type="ECO:0000313" key="3">
    <source>
        <dbReference type="EMBL" id="MFC6152805.1"/>
    </source>
</evidence>
<keyword evidence="2" id="KW-0472">Membrane</keyword>
<proteinExistence type="predicted"/>
<dbReference type="EMBL" id="JBHSQI010000002">
    <property type="protein sequence ID" value="MFC6152805.1"/>
    <property type="molecule type" value="Genomic_DNA"/>
</dbReference>
<feature type="transmembrane region" description="Helical" evidence="2">
    <location>
        <begin position="173"/>
        <end position="195"/>
    </location>
</feature>
<name>A0ABW1QWW1_9ACTN</name>
<accession>A0ABW1QWW1</accession>
<sequence>MQELGRPGTGQADAVALRLQELRRAAGEPSYAEIARGVGRLREARGVAPEAAMPPRTTVYDAFRLGRRRLDRDLVADIVEVLGGDPVPAVAPITPTTPLAAVASLPEPSTEVTPTQDAADETPDAEPVAARAAGFHRPRPATVAKLLVLALVLNVVGQSLMTDLDLPIWQDMTGTAVAAIALGPWWGAGVAVASMAVDVALFGDTGFAYLPVAVAGALLWGYGVRWWALARSTVRFLGLSLAVAVTCTAISVPITYLKYDGFTLHDSARLTQSLAESLPWLVAAVFVSNLVVSVVDKLVSGFIALALLETLSMRRAWLRDRLRGRRSRSSALSPGSARASRR</sequence>
<dbReference type="RefSeq" id="WP_128219554.1">
    <property type="nucleotide sequence ID" value="NZ_CP034929.1"/>
</dbReference>
<dbReference type="Proteomes" id="UP001596098">
    <property type="component" value="Unassembled WGS sequence"/>
</dbReference>
<comment type="caution">
    <text evidence="3">The sequence shown here is derived from an EMBL/GenBank/DDBJ whole genome shotgun (WGS) entry which is preliminary data.</text>
</comment>
<feature type="transmembrane region" description="Helical" evidence="2">
    <location>
        <begin position="207"/>
        <end position="228"/>
    </location>
</feature>
<evidence type="ECO:0008006" key="5">
    <source>
        <dbReference type="Google" id="ProtNLM"/>
    </source>
</evidence>
<protein>
    <recommendedName>
        <fullName evidence="5">ECF transporter S component</fullName>
    </recommendedName>
</protein>